<accession>A0A2U2NAR3</accession>
<keyword evidence="1" id="KW-0812">Transmembrane</keyword>
<dbReference type="EMBL" id="QFFM01000007">
    <property type="protein sequence ID" value="PWG66246.1"/>
    <property type="molecule type" value="Genomic_DNA"/>
</dbReference>
<keyword evidence="3" id="KW-1185">Reference proteome</keyword>
<keyword evidence="1" id="KW-1133">Transmembrane helix</keyword>
<feature type="transmembrane region" description="Helical" evidence="1">
    <location>
        <begin position="377"/>
        <end position="394"/>
    </location>
</feature>
<organism evidence="2 3">
    <name type="scientific">Bifidobacterium callitrichidarum</name>
    <dbReference type="NCBI Taxonomy" id="2052941"/>
    <lineage>
        <taxon>Bacteria</taxon>
        <taxon>Bacillati</taxon>
        <taxon>Actinomycetota</taxon>
        <taxon>Actinomycetes</taxon>
        <taxon>Bifidobacteriales</taxon>
        <taxon>Bifidobacteriaceae</taxon>
        <taxon>Bifidobacterium</taxon>
    </lineage>
</organism>
<evidence type="ECO:0000313" key="3">
    <source>
        <dbReference type="Proteomes" id="UP000245876"/>
    </source>
</evidence>
<evidence type="ECO:0000313" key="2">
    <source>
        <dbReference type="EMBL" id="PWG66246.1"/>
    </source>
</evidence>
<sequence>MDRPRMRLAGMLGEAWRDLITGTSHACALAVGLACLMALLAGADWLTIAAIQKQTDEYVASGGSTWIMEYNNRVDGAACDRLASLDGVQAAGAVRQTDRKMTFAALPSTGVPVMEITPGAANVFMLSTTGTGWGSGAGVLVASESSAATGAGAGAGTLAPRISADVAGIFTGGVLLSKEAADPFAVSAGQTLALKDGRSVTVAGVFDWPDDGRKSGFSYAALTPVPADSEAAFNQCWVRAWPETENLESLLRLAGEGAATGAEAERPQIYKLNTSKGSALDSSAMFGMRLTAYAPWIAFAAALALGFVTTRTRKLEMASALHCGVPKTALLMQIALETLVWAVAGVLLASPLLAWVWLKNADAEALALIDTLLRVPVAAVVGVMLGACAAVLLTRESHLLKYFKNR</sequence>
<name>A0A2U2NAR3_9BIFI</name>
<dbReference type="PROSITE" id="PS51257">
    <property type="entry name" value="PROKAR_LIPOPROTEIN"/>
    <property type="match status" value="1"/>
</dbReference>
<feature type="transmembrane region" description="Helical" evidence="1">
    <location>
        <begin position="290"/>
        <end position="309"/>
    </location>
</feature>
<proteinExistence type="predicted"/>
<protein>
    <recommendedName>
        <fullName evidence="4">ABC transporter permease</fullName>
    </recommendedName>
</protein>
<dbReference type="AlphaFoldDB" id="A0A2U2NAR3"/>
<evidence type="ECO:0008006" key="4">
    <source>
        <dbReference type="Google" id="ProtNLM"/>
    </source>
</evidence>
<evidence type="ECO:0000256" key="1">
    <source>
        <dbReference type="SAM" id="Phobius"/>
    </source>
</evidence>
<keyword evidence="1" id="KW-0472">Membrane</keyword>
<reference evidence="2 3" key="1">
    <citation type="journal article" date="2018" name="Int. J. Syst. Evol. Microbiol.">
        <title>Bifidobacterium callitrichidarum sp. nov. from the faeces of the emperor tamarin (Saguinus imperator).</title>
        <authorList>
            <person name="Modesto M."/>
            <person name="Michelini S."/>
            <person name="Sansosti M.C."/>
            <person name="De Filippo C."/>
            <person name="Cavalieri D."/>
            <person name="Qvirist L."/>
            <person name="Andlid T."/>
            <person name="Spiezio C."/>
            <person name="Sandri C."/>
            <person name="Pascarelli S."/>
            <person name="Sgorbati B."/>
            <person name="Mattarelli P."/>
        </authorList>
    </citation>
    <scope>NUCLEOTIDE SEQUENCE [LARGE SCALE GENOMIC DNA]</scope>
    <source>
        <strain evidence="2 3">TRI 5</strain>
    </source>
</reference>
<feature type="transmembrane region" description="Helical" evidence="1">
    <location>
        <begin position="330"/>
        <end position="357"/>
    </location>
</feature>
<comment type="caution">
    <text evidence="2">The sequence shown here is derived from an EMBL/GenBank/DDBJ whole genome shotgun (WGS) entry which is preliminary data.</text>
</comment>
<gene>
    <name evidence="2" type="ORF">DF196_04455</name>
</gene>
<dbReference type="Proteomes" id="UP000245876">
    <property type="component" value="Unassembled WGS sequence"/>
</dbReference>